<feature type="transmembrane region" description="Helical" evidence="8">
    <location>
        <begin position="480"/>
        <end position="508"/>
    </location>
</feature>
<feature type="transmembrane region" description="Helical" evidence="8">
    <location>
        <begin position="1024"/>
        <end position="1051"/>
    </location>
</feature>
<evidence type="ECO:0000256" key="4">
    <source>
        <dbReference type="ARBA" id="ARBA00022989"/>
    </source>
</evidence>
<dbReference type="PANTHER" id="PTHR30572">
    <property type="entry name" value="MEMBRANE COMPONENT OF TRANSPORTER-RELATED"/>
    <property type="match status" value="1"/>
</dbReference>
<accession>A0ABX8D742</accession>
<name>A0ABX8D742_9CELL</name>
<feature type="transmembrane region" description="Helical" evidence="8">
    <location>
        <begin position="20"/>
        <end position="43"/>
    </location>
</feature>
<feature type="transmembrane region" description="Helical" evidence="8">
    <location>
        <begin position="529"/>
        <end position="551"/>
    </location>
</feature>
<protein>
    <recommendedName>
        <fullName evidence="9">ABC3 transporter permease C-terminal domain-containing protein</fullName>
    </recommendedName>
</protein>
<feature type="transmembrane region" description="Helical" evidence="8">
    <location>
        <begin position="979"/>
        <end position="1004"/>
    </location>
</feature>
<evidence type="ECO:0000256" key="3">
    <source>
        <dbReference type="ARBA" id="ARBA00022692"/>
    </source>
</evidence>
<feature type="transmembrane region" description="Helical" evidence="8">
    <location>
        <begin position="1081"/>
        <end position="1103"/>
    </location>
</feature>
<organism evidence="10 11">
    <name type="scientific">Cellulomonas wangleii</name>
    <dbReference type="NCBI Taxonomy" id="2816956"/>
    <lineage>
        <taxon>Bacteria</taxon>
        <taxon>Bacillati</taxon>
        <taxon>Actinomycetota</taxon>
        <taxon>Actinomycetes</taxon>
        <taxon>Micrococcales</taxon>
        <taxon>Cellulomonadaceae</taxon>
        <taxon>Cellulomonas</taxon>
    </lineage>
</organism>
<feature type="region of interest" description="Disordered" evidence="7">
    <location>
        <begin position="776"/>
        <end position="811"/>
    </location>
</feature>
<feature type="transmembrane region" description="Helical" evidence="8">
    <location>
        <begin position="405"/>
        <end position="426"/>
    </location>
</feature>
<keyword evidence="5 8" id="KW-0472">Membrane</keyword>
<keyword evidence="2" id="KW-1003">Cell membrane</keyword>
<gene>
    <name evidence="10" type="ORF">KG103_05040</name>
</gene>
<feature type="transmembrane region" description="Helical" evidence="8">
    <location>
        <begin position="354"/>
        <end position="377"/>
    </location>
</feature>
<keyword evidence="4 8" id="KW-1133">Transmembrane helix</keyword>
<sequence length="1117" mass="113047">MAQMGWRAQVLLGRLRDQAAVLATVTLVTFVATTLLGTFAFLLHATGDGAVDAALARVPDSELTLETKIRLSNRDVQAAVDAASTVIGDTLGDVPTEQTTWLTGRLWMLPRDPSGGTAPMAYPASTPAVPEHAELLSGAWPERARDDAGRTQVNVPDVAAKRYGWSTGTEIPVRTLGGQTTDTWVVVGTHVLTGGSLQWSRDLLGGTGHDAAFPVPGSGGRLTADVWGPVVVAPETLLGAGTTETANVLFTPTITDLTPGALTDVRTALDTTQARLSAALKAAGVSGIVRTDLGTTIDAAARELAVTRIGVIVVGLLLVVLATTVMLLTARLLSERRAGEGALLAARGGAPHQLRSLAVAEAALIAVLTAAVSPLAARAVFDVLADRSGLGAAGLRTPPGVPTSVWLACGAVAVVLAVALVVPAWHVSGSSSAAPHAALVRTGADLGLVAVAGVVLWQLVDYGAPLTQGTSGVRLDPVLVAGPALVALAAAVLALRLVGPVAHGADVLARRSRSLVAPLAAWQVSRRTAAATGTTLVVVLAVGAATFSQAFQATWRESQLEQVDLALGTDARIDGQPSERLTGSADVRAGLADAPPGTRLQPVVDRTANLGRNLGPDRGTASIEARLVAADTTDPGALRGRSDPSWATLVDQLGGTTGQDAPGVPLPGEPQWIVATVTPGTQPYAEGRVDLQLAIEDEVGVRSWLSAPELSLGSPSLLVLEVPRSRGPLRLVALRGVVGLQAVPAEVPDGAQGHDRLGRIGVALHDLRVVDRTVGAGSDSEALTASETGGTAVETTASGWQGSATTDGTRREVGTGEAAAVPTASSHPVNALVVDGAFDMVSLVNGNGVLVAHAWPSSPTLPVVVTSSLAERAASGKGAVLVLRAGGAQISAKIQEVTPHLPGTPRGPALLADRTALARAVTEAGGTDPLVDAWWLTAPDEAAPVLAAEIARSTGATATVRVTEREAAVAGPLRVAVPAALSLVTGATLVLVLVGLGASTAAAVRSRRLELARLQALGAGRRSLVAGLVGEHALLVALGAVAGAAIGYGLARVVAPILTVSTDGRRPVPAPVLVWDPGASLALTTGLAAAACAVVAVLAAALVRRASGALLRLGDDR</sequence>
<dbReference type="PANTHER" id="PTHR30572:SF4">
    <property type="entry name" value="ABC TRANSPORTER PERMEASE YTRF"/>
    <property type="match status" value="1"/>
</dbReference>
<evidence type="ECO:0000256" key="1">
    <source>
        <dbReference type="ARBA" id="ARBA00004651"/>
    </source>
</evidence>
<evidence type="ECO:0000256" key="8">
    <source>
        <dbReference type="SAM" id="Phobius"/>
    </source>
</evidence>
<comment type="similarity">
    <text evidence="6">Belongs to the ABC-4 integral membrane protein family.</text>
</comment>
<evidence type="ECO:0000313" key="11">
    <source>
        <dbReference type="Proteomes" id="UP000677804"/>
    </source>
</evidence>
<dbReference type="Proteomes" id="UP000677804">
    <property type="component" value="Chromosome"/>
</dbReference>
<dbReference type="InterPro" id="IPR050250">
    <property type="entry name" value="Macrolide_Exporter_MacB"/>
</dbReference>
<feature type="compositionally biased region" description="Polar residues" evidence="7">
    <location>
        <begin position="781"/>
        <end position="807"/>
    </location>
</feature>
<evidence type="ECO:0000313" key="10">
    <source>
        <dbReference type="EMBL" id="QVI63262.1"/>
    </source>
</evidence>
<dbReference type="EMBL" id="CP074405">
    <property type="protein sequence ID" value="QVI63262.1"/>
    <property type="molecule type" value="Genomic_DNA"/>
</dbReference>
<feature type="transmembrane region" description="Helical" evidence="8">
    <location>
        <begin position="309"/>
        <end position="333"/>
    </location>
</feature>
<comment type="subcellular location">
    <subcellularLocation>
        <location evidence="1">Cell membrane</location>
        <topology evidence="1">Multi-pass membrane protein</topology>
    </subcellularLocation>
</comment>
<evidence type="ECO:0000259" key="9">
    <source>
        <dbReference type="Pfam" id="PF02687"/>
    </source>
</evidence>
<feature type="domain" description="ABC3 transporter permease C-terminal" evidence="9">
    <location>
        <begin position="985"/>
        <end position="1104"/>
    </location>
</feature>
<reference evidence="10 11" key="1">
    <citation type="submission" date="2021-05" db="EMBL/GenBank/DDBJ databases">
        <title>Novel species in genus Cellulomonas.</title>
        <authorList>
            <person name="Zhang G."/>
        </authorList>
    </citation>
    <scope>NUCLEOTIDE SEQUENCE [LARGE SCALE GENOMIC DNA]</scope>
    <source>
        <strain evidence="11">zg-ZUI222</strain>
    </source>
</reference>
<evidence type="ECO:0000256" key="6">
    <source>
        <dbReference type="ARBA" id="ARBA00038076"/>
    </source>
</evidence>
<keyword evidence="3 8" id="KW-0812">Transmembrane</keyword>
<proteinExistence type="inferred from homology"/>
<feature type="transmembrane region" description="Helical" evidence="8">
    <location>
        <begin position="438"/>
        <end position="460"/>
    </location>
</feature>
<dbReference type="Pfam" id="PF02687">
    <property type="entry name" value="FtsX"/>
    <property type="match status" value="1"/>
</dbReference>
<keyword evidence="11" id="KW-1185">Reference proteome</keyword>
<evidence type="ECO:0000256" key="5">
    <source>
        <dbReference type="ARBA" id="ARBA00023136"/>
    </source>
</evidence>
<evidence type="ECO:0000256" key="2">
    <source>
        <dbReference type="ARBA" id="ARBA00022475"/>
    </source>
</evidence>
<dbReference type="InterPro" id="IPR003838">
    <property type="entry name" value="ABC3_permease_C"/>
</dbReference>
<evidence type="ECO:0000256" key="7">
    <source>
        <dbReference type="SAM" id="MobiDB-lite"/>
    </source>
</evidence>